<dbReference type="SUPFAM" id="SSF46785">
    <property type="entry name" value="Winged helix' DNA-binding domain"/>
    <property type="match status" value="1"/>
</dbReference>
<evidence type="ECO:0000256" key="1">
    <source>
        <dbReference type="ARBA" id="ARBA00022737"/>
    </source>
</evidence>
<reference evidence="3 4" key="1">
    <citation type="journal article" date="2018" name="Front. Plant Sci.">
        <title>Red Clover (Trifolium pratense) and Zigzag Clover (T. medium) - A Picture of Genomic Similarities and Differences.</title>
        <authorList>
            <person name="Dluhosova J."/>
            <person name="Istvanek J."/>
            <person name="Nedelnik J."/>
            <person name="Repkova J."/>
        </authorList>
    </citation>
    <scope>NUCLEOTIDE SEQUENCE [LARGE SCALE GENOMIC DNA]</scope>
    <source>
        <strain evidence="4">cv. 10/8</strain>
        <tissue evidence="3">Leaf</tissue>
    </source>
</reference>
<accession>A0A392LYP4</accession>
<protein>
    <submittedName>
        <fullName evidence="3">Resistance protein</fullName>
    </submittedName>
</protein>
<keyword evidence="1" id="KW-0677">Repeat</keyword>
<evidence type="ECO:0000313" key="4">
    <source>
        <dbReference type="Proteomes" id="UP000265520"/>
    </source>
</evidence>
<dbReference type="InterPro" id="IPR044974">
    <property type="entry name" value="Disease_R_plants"/>
</dbReference>
<keyword evidence="4" id="KW-1185">Reference proteome</keyword>
<dbReference type="PANTHER" id="PTHR11017:SF219">
    <property type="entry name" value="ARCHAEAL ATPASE"/>
    <property type="match status" value="1"/>
</dbReference>
<proteinExistence type="predicted"/>
<sequence>MNRYEYKFIGKIVKYISNKINRSSLHVANYPVGIQSRVQNVKLLLDNGSDDGVHMEELLLKIIGLNIKLGDVSEGIPIIKERLCRKQILLILDDVDDIKQLQVLAGGLDWFGPGTRVIITTRDKHLLISHEIERIYAAEGMYGIEALELLRWMAFKNNEVPSGYEDILNRAVAYASGLPLVIEIVGSNLFGKSIEEWKYTLDGYERIPHKKIQEILKVSYDALEEEEQSVFLDIACCFKGCRWAEVEDILHAHYGHCIKHHLGVLAEKSLIKFSTWRTYVDVTLHDLIEGMAKEVVRQQSPKEPGERSRLWYCDDIIHVLKENTVVQVSRSFQKYWTRWKISDSIQLDGCKYLEEIRGIPPNLTELSALGCKSLTSSSKSMLVKQDNFSCIVFDFKTVPSARQTEGQETEQKLKFLSPTEPPDNFLSSAKVV</sequence>
<name>A0A392LYP4_9FABA</name>
<dbReference type="EMBL" id="LXQA010000675">
    <property type="protein sequence ID" value="MCH80093.1"/>
    <property type="molecule type" value="Genomic_DNA"/>
</dbReference>
<dbReference type="AlphaFoldDB" id="A0A392LYP4"/>
<dbReference type="Proteomes" id="UP000265520">
    <property type="component" value="Unassembled WGS sequence"/>
</dbReference>
<gene>
    <name evidence="3" type="ORF">A2U01_0000855</name>
</gene>
<dbReference type="InterPro" id="IPR058192">
    <property type="entry name" value="WHD_ROQ1-like"/>
</dbReference>
<dbReference type="PRINTS" id="PR00364">
    <property type="entry name" value="DISEASERSIST"/>
</dbReference>
<dbReference type="PANTHER" id="PTHR11017">
    <property type="entry name" value="LEUCINE-RICH REPEAT-CONTAINING PROTEIN"/>
    <property type="match status" value="1"/>
</dbReference>
<dbReference type="Gene3D" id="1.10.8.430">
    <property type="entry name" value="Helical domain of apoptotic protease-activating factors"/>
    <property type="match status" value="1"/>
</dbReference>
<dbReference type="SUPFAM" id="SSF52540">
    <property type="entry name" value="P-loop containing nucleoside triphosphate hydrolases"/>
    <property type="match status" value="1"/>
</dbReference>
<feature type="domain" description="Disease resistance protein Roq1-like winged-helix" evidence="2">
    <location>
        <begin position="224"/>
        <end position="300"/>
    </location>
</feature>
<evidence type="ECO:0000313" key="3">
    <source>
        <dbReference type="EMBL" id="MCH80093.1"/>
    </source>
</evidence>
<dbReference type="GO" id="GO:0043531">
    <property type="term" value="F:ADP binding"/>
    <property type="evidence" value="ECO:0007669"/>
    <property type="project" value="InterPro"/>
</dbReference>
<dbReference type="InterPro" id="IPR042197">
    <property type="entry name" value="Apaf_helical"/>
</dbReference>
<comment type="caution">
    <text evidence="3">The sequence shown here is derived from an EMBL/GenBank/DDBJ whole genome shotgun (WGS) entry which is preliminary data.</text>
</comment>
<organism evidence="3 4">
    <name type="scientific">Trifolium medium</name>
    <dbReference type="NCBI Taxonomy" id="97028"/>
    <lineage>
        <taxon>Eukaryota</taxon>
        <taxon>Viridiplantae</taxon>
        <taxon>Streptophyta</taxon>
        <taxon>Embryophyta</taxon>
        <taxon>Tracheophyta</taxon>
        <taxon>Spermatophyta</taxon>
        <taxon>Magnoliopsida</taxon>
        <taxon>eudicotyledons</taxon>
        <taxon>Gunneridae</taxon>
        <taxon>Pentapetalae</taxon>
        <taxon>rosids</taxon>
        <taxon>fabids</taxon>
        <taxon>Fabales</taxon>
        <taxon>Fabaceae</taxon>
        <taxon>Papilionoideae</taxon>
        <taxon>50 kb inversion clade</taxon>
        <taxon>NPAAA clade</taxon>
        <taxon>Hologalegina</taxon>
        <taxon>IRL clade</taxon>
        <taxon>Trifolieae</taxon>
        <taxon>Trifolium</taxon>
    </lineage>
</organism>
<dbReference type="InterPro" id="IPR036390">
    <property type="entry name" value="WH_DNA-bd_sf"/>
</dbReference>
<dbReference type="GO" id="GO:0006952">
    <property type="term" value="P:defense response"/>
    <property type="evidence" value="ECO:0007669"/>
    <property type="project" value="InterPro"/>
</dbReference>
<dbReference type="InterPro" id="IPR027417">
    <property type="entry name" value="P-loop_NTPase"/>
</dbReference>
<dbReference type="Gene3D" id="3.40.50.300">
    <property type="entry name" value="P-loop containing nucleotide triphosphate hydrolases"/>
    <property type="match status" value="1"/>
</dbReference>
<evidence type="ECO:0000259" key="2">
    <source>
        <dbReference type="Pfam" id="PF23282"/>
    </source>
</evidence>
<dbReference type="Pfam" id="PF23282">
    <property type="entry name" value="WHD_ROQ1"/>
    <property type="match status" value="1"/>
</dbReference>